<name>A0AAD7D990_MYCRO</name>
<keyword evidence="3" id="KW-1185">Reference proteome</keyword>
<organism evidence="2 3">
    <name type="scientific">Mycena rosella</name>
    <name type="common">Pink bonnet</name>
    <name type="synonym">Agaricus rosellus</name>
    <dbReference type="NCBI Taxonomy" id="1033263"/>
    <lineage>
        <taxon>Eukaryota</taxon>
        <taxon>Fungi</taxon>
        <taxon>Dikarya</taxon>
        <taxon>Basidiomycota</taxon>
        <taxon>Agaricomycotina</taxon>
        <taxon>Agaricomycetes</taxon>
        <taxon>Agaricomycetidae</taxon>
        <taxon>Agaricales</taxon>
        <taxon>Marasmiineae</taxon>
        <taxon>Mycenaceae</taxon>
        <taxon>Mycena</taxon>
    </lineage>
</organism>
<sequence length="184" mass="19923">MVGRLSSFLSSSHFLHLSLFLQVPASSIKPHAAQTQGHQSSGSSFCRFQAPRASTNFKRWSSYLVLSSQAPASLKPQVSNFNSASLKPHMCASSAGTASIAITDSVAADLVIGKQSTTTWGYSAEGRGRRCGGGRGQWTAWITDINYTWDPGTDGDTMGPFRTKHRYRLGKERQPDVVATSLPR</sequence>
<feature type="chain" id="PRO_5042102192" evidence="1">
    <location>
        <begin position="28"/>
        <end position="184"/>
    </location>
</feature>
<evidence type="ECO:0000256" key="1">
    <source>
        <dbReference type="SAM" id="SignalP"/>
    </source>
</evidence>
<feature type="signal peptide" evidence="1">
    <location>
        <begin position="1"/>
        <end position="27"/>
    </location>
</feature>
<dbReference type="Proteomes" id="UP001221757">
    <property type="component" value="Unassembled WGS sequence"/>
</dbReference>
<dbReference type="AlphaFoldDB" id="A0AAD7D990"/>
<dbReference type="EMBL" id="JARKIE010000098">
    <property type="protein sequence ID" value="KAJ7686201.1"/>
    <property type="molecule type" value="Genomic_DNA"/>
</dbReference>
<proteinExistence type="predicted"/>
<gene>
    <name evidence="2" type="ORF">B0H17DRAFT_1137061</name>
</gene>
<keyword evidence="1" id="KW-0732">Signal</keyword>
<reference evidence="2" key="1">
    <citation type="submission" date="2023-03" db="EMBL/GenBank/DDBJ databases">
        <title>Massive genome expansion in bonnet fungi (Mycena s.s.) driven by repeated elements and novel gene families across ecological guilds.</title>
        <authorList>
            <consortium name="Lawrence Berkeley National Laboratory"/>
            <person name="Harder C.B."/>
            <person name="Miyauchi S."/>
            <person name="Viragh M."/>
            <person name="Kuo A."/>
            <person name="Thoen E."/>
            <person name="Andreopoulos B."/>
            <person name="Lu D."/>
            <person name="Skrede I."/>
            <person name="Drula E."/>
            <person name="Henrissat B."/>
            <person name="Morin E."/>
            <person name="Kohler A."/>
            <person name="Barry K."/>
            <person name="LaButti K."/>
            <person name="Morin E."/>
            <person name="Salamov A."/>
            <person name="Lipzen A."/>
            <person name="Mereny Z."/>
            <person name="Hegedus B."/>
            <person name="Baldrian P."/>
            <person name="Stursova M."/>
            <person name="Weitz H."/>
            <person name="Taylor A."/>
            <person name="Grigoriev I.V."/>
            <person name="Nagy L.G."/>
            <person name="Martin F."/>
            <person name="Kauserud H."/>
        </authorList>
    </citation>
    <scope>NUCLEOTIDE SEQUENCE</scope>
    <source>
        <strain evidence="2">CBHHK067</strain>
    </source>
</reference>
<comment type="caution">
    <text evidence="2">The sequence shown here is derived from an EMBL/GenBank/DDBJ whole genome shotgun (WGS) entry which is preliminary data.</text>
</comment>
<protein>
    <submittedName>
        <fullName evidence="2">Uncharacterized protein</fullName>
    </submittedName>
</protein>
<accession>A0AAD7D990</accession>
<evidence type="ECO:0000313" key="2">
    <source>
        <dbReference type="EMBL" id="KAJ7686201.1"/>
    </source>
</evidence>
<evidence type="ECO:0000313" key="3">
    <source>
        <dbReference type="Proteomes" id="UP001221757"/>
    </source>
</evidence>